<gene>
    <name evidence="1" type="ORF">P245_10795</name>
</gene>
<dbReference type="AlphaFoldDB" id="A0A0E3C3H9"/>
<reference evidence="1 2" key="1">
    <citation type="submission" date="2013-09" db="EMBL/GenBank/DDBJ databases">
        <title>High correlation between genotypes and phenotypes of environmental bacteria Comamonas testosteroni strains.</title>
        <authorList>
            <person name="Liu L."/>
            <person name="Zhu W."/>
            <person name="Xia X."/>
            <person name="Xu B."/>
            <person name="Luo M."/>
            <person name="Wang G."/>
        </authorList>
    </citation>
    <scope>NUCLEOTIDE SEQUENCE [LARGE SCALE GENOMIC DNA]</scope>
    <source>
        <strain evidence="1 2">JL14</strain>
    </source>
</reference>
<dbReference type="RefSeq" id="WP_034379074.1">
    <property type="nucleotide sequence ID" value="NZ_AWTN01000085.1"/>
</dbReference>
<protein>
    <submittedName>
        <fullName evidence="1">Uncharacterized protein</fullName>
    </submittedName>
</protein>
<dbReference type="EMBL" id="AWTN01000085">
    <property type="protein sequence ID" value="KGG93047.1"/>
    <property type="molecule type" value="Genomic_DNA"/>
</dbReference>
<organism evidence="1 2">
    <name type="scientific">Comamonas thiooxydans</name>
    <dbReference type="NCBI Taxonomy" id="363952"/>
    <lineage>
        <taxon>Bacteria</taxon>
        <taxon>Pseudomonadati</taxon>
        <taxon>Pseudomonadota</taxon>
        <taxon>Betaproteobacteria</taxon>
        <taxon>Burkholderiales</taxon>
        <taxon>Comamonadaceae</taxon>
        <taxon>Comamonas</taxon>
    </lineage>
</organism>
<evidence type="ECO:0000313" key="1">
    <source>
        <dbReference type="EMBL" id="KGG93047.1"/>
    </source>
</evidence>
<dbReference type="Proteomes" id="UP000029567">
    <property type="component" value="Unassembled WGS sequence"/>
</dbReference>
<accession>A0A0E3C3H9</accession>
<evidence type="ECO:0000313" key="2">
    <source>
        <dbReference type="Proteomes" id="UP000029567"/>
    </source>
</evidence>
<sequence>MKIDLVAEGLLDRRRFNAWQADTHKAIHAAVARAMRDSGKDMAEQVRGEMRASFRTASPKFLRSMHAKVFDRKSNEFPALYLGSKVPWLGIHEQGGTIRGRMLIPLLPQHRRIGRKAFARVIGALMRSGNGWFIEKNGQQILMAENLAENARPLARFRRAERERTGAKRLRRGQEIPIAVLVRRVSLRKRFDLNRAVRVELPRLTEAIRKAMSQV</sequence>
<proteinExistence type="predicted"/>
<name>A0A0E3C3H9_9BURK</name>
<dbReference type="Pfam" id="PF20039">
    <property type="entry name" value="DUF6441"/>
    <property type="match status" value="1"/>
</dbReference>
<dbReference type="InterPro" id="IPR045622">
    <property type="entry name" value="DUF6441"/>
</dbReference>
<comment type="caution">
    <text evidence="1">The sequence shown here is derived from an EMBL/GenBank/DDBJ whole genome shotgun (WGS) entry which is preliminary data.</text>
</comment>